<protein>
    <recommendedName>
        <fullName evidence="8">Major facilitator superfamily (MFS) profile domain-containing protein</fullName>
    </recommendedName>
</protein>
<feature type="transmembrane region" description="Helical" evidence="7">
    <location>
        <begin position="134"/>
        <end position="155"/>
    </location>
</feature>
<dbReference type="InterPro" id="IPR011701">
    <property type="entry name" value="MFS"/>
</dbReference>
<evidence type="ECO:0000313" key="10">
    <source>
        <dbReference type="Proteomes" id="UP000030746"/>
    </source>
</evidence>
<organism evidence="9 10">
    <name type="scientific">Lottia gigantea</name>
    <name type="common">Giant owl limpet</name>
    <dbReference type="NCBI Taxonomy" id="225164"/>
    <lineage>
        <taxon>Eukaryota</taxon>
        <taxon>Metazoa</taxon>
        <taxon>Spiralia</taxon>
        <taxon>Lophotrochozoa</taxon>
        <taxon>Mollusca</taxon>
        <taxon>Gastropoda</taxon>
        <taxon>Patellogastropoda</taxon>
        <taxon>Lottioidea</taxon>
        <taxon>Lottiidae</taxon>
        <taxon>Lottia</taxon>
    </lineage>
</organism>
<name>V4AKU7_LOTGI</name>
<evidence type="ECO:0000256" key="1">
    <source>
        <dbReference type="ARBA" id="ARBA00004141"/>
    </source>
</evidence>
<dbReference type="InterPro" id="IPR050382">
    <property type="entry name" value="MFS_Na/Anion_cotransporter"/>
</dbReference>
<proteinExistence type="predicted"/>
<evidence type="ECO:0000256" key="4">
    <source>
        <dbReference type="ARBA" id="ARBA00022847"/>
    </source>
</evidence>
<feature type="transmembrane region" description="Helical" evidence="7">
    <location>
        <begin position="111"/>
        <end position="128"/>
    </location>
</feature>
<keyword evidence="3 7" id="KW-0812">Transmembrane</keyword>
<feature type="transmembrane region" description="Helical" evidence="7">
    <location>
        <begin position="343"/>
        <end position="360"/>
    </location>
</feature>
<dbReference type="OMA" id="HSWSWAQ"/>
<feature type="non-terminal residue" evidence="9">
    <location>
        <position position="1"/>
    </location>
</feature>
<keyword evidence="4" id="KW-0769">Symport</keyword>
<dbReference type="FunFam" id="1.20.1250.20:FF:000003">
    <property type="entry name" value="Solute carrier family 17 member 3"/>
    <property type="match status" value="1"/>
</dbReference>
<comment type="subcellular location">
    <subcellularLocation>
        <location evidence="1">Membrane</location>
        <topology evidence="1">Multi-pass membrane protein</topology>
    </subcellularLocation>
</comment>
<feature type="domain" description="Major facilitator superfamily (MFS) profile" evidence="8">
    <location>
        <begin position="2"/>
        <end position="459"/>
    </location>
</feature>
<accession>V4AKU7</accession>
<keyword evidence="5 7" id="KW-1133">Transmembrane helix</keyword>
<evidence type="ECO:0000256" key="5">
    <source>
        <dbReference type="ARBA" id="ARBA00022989"/>
    </source>
</evidence>
<dbReference type="EMBL" id="KB201847">
    <property type="protein sequence ID" value="ESO94211.1"/>
    <property type="molecule type" value="Genomic_DNA"/>
</dbReference>
<dbReference type="PANTHER" id="PTHR11662:SF399">
    <property type="entry name" value="FI19708P1-RELATED"/>
    <property type="match status" value="1"/>
</dbReference>
<feature type="transmembrane region" description="Helical" evidence="7">
    <location>
        <begin position="302"/>
        <end position="322"/>
    </location>
</feature>
<dbReference type="KEGG" id="lgi:LOTGIDRAFT_118721"/>
<evidence type="ECO:0000256" key="2">
    <source>
        <dbReference type="ARBA" id="ARBA00022448"/>
    </source>
</evidence>
<dbReference type="GeneID" id="20231652"/>
<dbReference type="Gene3D" id="1.20.1250.20">
    <property type="entry name" value="MFS general substrate transporter like domains"/>
    <property type="match status" value="2"/>
</dbReference>
<dbReference type="OrthoDB" id="2985014at2759"/>
<evidence type="ECO:0000256" key="7">
    <source>
        <dbReference type="SAM" id="Phobius"/>
    </source>
</evidence>
<dbReference type="InterPro" id="IPR020846">
    <property type="entry name" value="MFS_dom"/>
</dbReference>
<feature type="transmembrane region" description="Helical" evidence="7">
    <location>
        <begin position="201"/>
        <end position="220"/>
    </location>
</feature>
<evidence type="ECO:0000256" key="3">
    <source>
        <dbReference type="ARBA" id="ARBA00022692"/>
    </source>
</evidence>
<feature type="transmembrane region" description="Helical" evidence="7">
    <location>
        <begin position="79"/>
        <end position="99"/>
    </location>
</feature>
<feature type="transmembrane region" description="Helical" evidence="7">
    <location>
        <begin position="435"/>
        <end position="454"/>
    </location>
</feature>
<dbReference type="GO" id="GO:0006820">
    <property type="term" value="P:monoatomic anion transport"/>
    <property type="evidence" value="ECO:0007669"/>
    <property type="project" value="TreeGrafter"/>
</dbReference>
<dbReference type="HOGENOM" id="CLU_001265_5_0_1"/>
<dbReference type="AlphaFoldDB" id="V4AKU7"/>
<feature type="transmembrane region" description="Helical" evidence="7">
    <location>
        <begin position="255"/>
        <end position="282"/>
    </location>
</feature>
<reference evidence="9 10" key="1">
    <citation type="journal article" date="2013" name="Nature">
        <title>Insights into bilaterian evolution from three spiralian genomes.</title>
        <authorList>
            <person name="Simakov O."/>
            <person name="Marletaz F."/>
            <person name="Cho S.J."/>
            <person name="Edsinger-Gonzales E."/>
            <person name="Havlak P."/>
            <person name="Hellsten U."/>
            <person name="Kuo D.H."/>
            <person name="Larsson T."/>
            <person name="Lv J."/>
            <person name="Arendt D."/>
            <person name="Savage R."/>
            <person name="Osoegawa K."/>
            <person name="de Jong P."/>
            <person name="Grimwood J."/>
            <person name="Chapman J.A."/>
            <person name="Shapiro H."/>
            <person name="Aerts A."/>
            <person name="Otillar R.P."/>
            <person name="Terry A.Y."/>
            <person name="Boore J.L."/>
            <person name="Grigoriev I.V."/>
            <person name="Lindberg D.R."/>
            <person name="Seaver E.C."/>
            <person name="Weisblat D.A."/>
            <person name="Putnam N.H."/>
            <person name="Rokhsar D.S."/>
        </authorList>
    </citation>
    <scope>NUCLEOTIDE SEQUENCE [LARGE SCALE GENOMIC DNA]</scope>
</reference>
<evidence type="ECO:0000313" key="9">
    <source>
        <dbReference type="EMBL" id="ESO94211.1"/>
    </source>
</evidence>
<dbReference type="RefSeq" id="XP_009055057.1">
    <property type="nucleotide sequence ID" value="XM_009056809.1"/>
</dbReference>
<dbReference type="PANTHER" id="PTHR11662">
    <property type="entry name" value="SOLUTE CARRIER FAMILY 17"/>
    <property type="match status" value="1"/>
</dbReference>
<keyword evidence="10" id="KW-1185">Reference proteome</keyword>
<dbReference type="InterPro" id="IPR036259">
    <property type="entry name" value="MFS_trans_sf"/>
</dbReference>
<dbReference type="Proteomes" id="UP000030746">
    <property type="component" value="Unassembled WGS sequence"/>
</dbReference>
<gene>
    <name evidence="9" type="ORF">LOTGIDRAFT_118721</name>
</gene>
<dbReference type="GO" id="GO:0015293">
    <property type="term" value="F:symporter activity"/>
    <property type="evidence" value="ECO:0007669"/>
    <property type="project" value="UniProtKB-KW"/>
</dbReference>
<dbReference type="Pfam" id="PF07690">
    <property type="entry name" value="MFS_1"/>
    <property type="match status" value="1"/>
</dbReference>
<dbReference type="STRING" id="225164.V4AKU7"/>
<dbReference type="GO" id="GO:0016020">
    <property type="term" value="C:membrane"/>
    <property type="evidence" value="ECO:0007669"/>
    <property type="project" value="UniProtKB-SubCell"/>
</dbReference>
<keyword evidence="6 7" id="KW-0472">Membrane</keyword>
<evidence type="ECO:0000256" key="6">
    <source>
        <dbReference type="ARBA" id="ARBA00023136"/>
    </source>
</evidence>
<sequence>SLRFKIALVGFFGGANIFIQRSNLSIAIVCMVNHTAVDELILSQTDLYWNSSRDNLNAAAHQNETSDGEFVWTKETQGLLLGAVFWGYVIFQMIGGLIVEKVGLRHGVGPFIILLSILTFLSHPAALWSPWALFAVRFLLGVTCAVCMPGLFFLLSNWAPLEEKSRFTSIVFNGNVVGNAVIFPIAGLLCSHGFAGGWPSIFHVSGIFSFVCSIMWYIFVYDTPDEHPFISCAERDYIKSSLEMKKSTIQMKTPWCSIITSIPVYAVVCAHISTSWGLYLMLSNLPMYMREILKFDATSNGLFTMLPYICMSMALLLYGLALDKLTKRFGHSISRRSSAALDFILGMILPAVLMIGISYLDCQYAVLSIAFLCVTIACFSLLFSGVLVNVFDIAPRYAGQIMTFSNTLSNITGIITPYAVAKFTPNNTLAEWQKVFFLSAGIIGLGGILFIIFAKTEVQKWAIEQSENDSKKIEVTKY</sequence>
<dbReference type="PROSITE" id="PS50850">
    <property type="entry name" value="MFS"/>
    <property type="match status" value="1"/>
</dbReference>
<evidence type="ECO:0000259" key="8">
    <source>
        <dbReference type="PROSITE" id="PS50850"/>
    </source>
</evidence>
<feature type="transmembrane region" description="Helical" evidence="7">
    <location>
        <begin position="403"/>
        <end position="423"/>
    </location>
</feature>
<dbReference type="CTD" id="20231652"/>
<feature type="transmembrane region" description="Helical" evidence="7">
    <location>
        <begin position="176"/>
        <end position="195"/>
    </location>
</feature>
<keyword evidence="2" id="KW-0813">Transport</keyword>
<feature type="transmembrane region" description="Helical" evidence="7">
    <location>
        <begin position="366"/>
        <end position="391"/>
    </location>
</feature>
<dbReference type="FunFam" id="1.20.1250.20:FF:000423">
    <property type="entry name" value="Putative inorganic phosphate cotransporter-like Protein"/>
    <property type="match status" value="1"/>
</dbReference>
<dbReference type="SUPFAM" id="SSF103473">
    <property type="entry name" value="MFS general substrate transporter"/>
    <property type="match status" value="1"/>
</dbReference>